<keyword evidence="2 4" id="KW-0238">DNA-binding</keyword>
<evidence type="ECO:0000256" key="1">
    <source>
        <dbReference type="ARBA" id="ARBA00023015"/>
    </source>
</evidence>
<sequence length="209" mass="22004">MNASPSPATAPPRGRPRSSEADAAILDATRELLAEHGWAALTIEGVAARAGVAKTTVYRRFSSRTDLAVAAVAQLVEAAMVPIDPDCAPEEQVRRSILATADVYRLPAARAAYLAVLAETGRDADLRRAVDVQVLGPARTMIAERLAMGVERGDIDAAAADTQADLLFDVLAGTLLHRMLVRGEDVDDAFVETLTRTVIGALGIGPHTA</sequence>
<protein>
    <submittedName>
        <fullName evidence="6">TetR/AcrR family transcriptional regulator</fullName>
    </submittedName>
</protein>
<keyword evidence="7" id="KW-1185">Reference proteome</keyword>
<evidence type="ECO:0000313" key="7">
    <source>
        <dbReference type="Proteomes" id="UP001596138"/>
    </source>
</evidence>
<keyword evidence="3" id="KW-0804">Transcription</keyword>
<dbReference type="Pfam" id="PF16859">
    <property type="entry name" value="TetR_C_11"/>
    <property type="match status" value="1"/>
</dbReference>
<dbReference type="SUPFAM" id="SSF46689">
    <property type="entry name" value="Homeodomain-like"/>
    <property type="match status" value="1"/>
</dbReference>
<dbReference type="InterPro" id="IPR001647">
    <property type="entry name" value="HTH_TetR"/>
</dbReference>
<dbReference type="InterPro" id="IPR009057">
    <property type="entry name" value="Homeodomain-like_sf"/>
</dbReference>
<organism evidence="6 7">
    <name type="scientific">Longivirga aurantiaca</name>
    <dbReference type="NCBI Taxonomy" id="1837743"/>
    <lineage>
        <taxon>Bacteria</taxon>
        <taxon>Bacillati</taxon>
        <taxon>Actinomycetota</taxon>
        <taxon>Actinomycetes</taxon>
        <taxon>Sporichthyales</taxon>
        <taxon>Sporichthyaceae</taxon>
        <taxon>Longivirga</taxon>
    </lineage>
</organism>
<dbReference type="InterPro" id="IPR036271">
    <property type="entry name" value="Tet_transcr_reg_TetR-rel_C_sf"/>
</dbReference>
<reference evidence="7" key="1">
    <citation type="journal article" date="2019" name="Int. J. Syst. Evol. Microbiol.">
        <title>The Global Catalogue of Microorganisms (GCM) 10K type strain sequencing project: providing services to taxonomists for standard genome sequencing and annotation.</title>
        <authorList>
            <consortium name="The Broad Institute Genomics Platform"/>
            <consortium name="The Broad Institute Genome Sequencing Center for Infectious Disease"/>
            <person name="Wu L."/>
            <person name="Ma J."/>
        </authorList>
    </citation>
    <scope>NUCLEOTIDE SEQUENCE [LARGE SCALE GENOMIC DNA]</scope>
    <source>
        <strain evidence="7">CGMCC 4.7317</strain>
    </source>
</reference>
<dbReference type="PANTHER" id="PTHR30055:SF148">
    <property type="entry name" value="TETR-FAMILY TRANSCRIPTIONAL REGULATOR"/>
    <property type="match status" value="1"/>
</dbReference>
<dbReference type="EMBL" id="JBHSTI010000008">
    <property type="protein sequence ID" value="MFC6237721.1"/>
    <property type="molecule type" value="Genomic_DNA"/>
</dbReference>
<name>A0ABW1SZM9_9ACTN</name>
<feature type="domain" description="HTH tetR-type" evidence="5">
    <location>
        <begin position="19"/>
        <end position="79"/>
    </location>
</feature>
<dbReference type="Gene3D" id="1.10.357.10">
    <property type="entry name" value="Tetracycline Repressor, domain 2"/>
    <property type="match status" value="1"/>
</dbReference>
<feature type="DNA-binding region" description="H-T-H motif" evidence="4">
    <location>
        <begin position="42"/>
        <end position="61"/>
    </location>
</feature>
<evidence type="ECO:0000256" key="3">
    <source>
        <dbReference type="ARBA" id="ARBA00023163"/>
    </source>
</evidence>
<proteinExistence type="predicted"/>
<evidence type="ECO:0000259" key="5">
    <source>
        <dbReference type="PROSITE" id="PS50977"/>
    </source>
</evidence>
<gene>
    <name evidence="6" type="ORF">ACFQGU_07510</name>
</gene>
<dbReference type="PRINTS" id="PR00455">
    <property type="entry name" value="HTHTETR"/>
</dbReference>
<evidence type="ECO:0000313" key="6">
    <source>
        <dbReference type="EMBL" id="MFC6237721.1"/>
    </source>
</evidence>
<comment type="caution">
    <text evidence="6">The sequence shown here is derived from an EMBL/GenBank/DDBJ whole genome shotgun (WGS) entry which is preliminary data.</text>
</comment>
<dbReference type="RefSeq" id="WP_386765280.1">
    <property type="nucleotide sequence ID" value="NZ_JBHSTI010000008.1"/>
</dbReference>
<evidence type="ECO:0000256" key="4">
    <source>
        <dbReference type="PROSITE-ProRule" id="PRU00335"/>
    </source>
</evidence>
<dbReference type="PANTHER" id="PTHR30055">
    <property type="entry name" value="HTH-TYPE TRANSCRIPTIONAL REGULATOR RUTR"/>
    <property type="match status" value="1"/>
</dbReference>
<dbReference type="InterPro" id="IPR050109">
    <property type="entry name" value="HTH-type_TetR-like_transc_reg"/>
</dbReference>
<evidence type="ECO:0000256" key="2">
    <source>
        <dbReference type="ARBA" id="ARBA00023125"/>
    </source>
</evidence>
<accession>A0ABW1SZM9</accession>
<dbReference type="Pfam" id="PF00440">
    <property type="entry name" value="TetR_N"/>
    <property type="match status" value="1"/>
</dbReference>
<keyword evidence="1" id="KW-0805">Transcription regulation</keyword>
<dbReference type="PROSITE" id="PS50977">
    <property type="entry name" value="HTH_TETR_2"/>
    <property type="match status" value="1"/>
</dbReference>
<dbReference type="Proteomes" id="UP001596138">
    <property type="component" value="Unassembled WGS sequence"/>
</dbReference>
<dbReference type="InterPro" id="IPR011075">
    <property type="entry name" value="TetR_C"/>
</dbReference>
<dbReference type="Gene3D" id="1.10.10.60">
    <property type="entry name" value="Homeodomain-like"/>
    <property type="match status" value="1"/>
</dbReference>
<dbReference type="SUPFAM" id="SSF48498">
    <property type="entry name" value="Tetracyclin repressor-like, C-terminal domain"/>
    <property type="match status" value="1"/>
</dbReference>